<dbReference type="PROSITE" id="PS51779">
    <property type="entry name" value="POTRA"/>
    <property type="match status" value="1"/>
</dbReference>
<organism evidence="11 12">
    <name type="scientific">Pseudomonas quercus</name>
    <dbReference type="NCBI Taxonomy" id="2722792"/>
    <lineage>
        <taxon>Bacteria</taxon>
        <taxon>Pseudomonadati</taxon>
        <taxon>Pseudomonadota</taxon>
        <taxon>Gammaproteobacteria</taxon>
        <taxon>Pseudomonadales</taxon>
        <taxon>Pseudomonadaceae</taxon>
        <taxon>Pseudomonas</taxon>
    </lineage>
</organism>
<keyword evidence="8" id="KW-0998">Cell outer membrane</keyword>
<sequence length="574" mass="63355">MRHSPCIYLSIILIWTLYTPSLQADEPVPAPLEAHRFLEEAQQRREAIEQAERARQLQRGTPQAPHSGSRPIPPEEHPDAPCWYLTGVQLHGNRIINDQRLRTAMQPVLKPCMSPGQINRLLATITKVYADAGYVASRPVVLSPPRDHQPLSLAIEEGFVEAIELVDQDLPISLASAFPGMIGKPLYLRDLESGLDQLNRLRSVDLTADIAPGALPGGSRILLRTLARLPRWQVSTMWDNGGSLGTGRHRTTLGASVDSPLERNDALSLYGTLSHKAGPAGSETLGLYYSLPYGRWTLALAANHFQFRSTDKGLFGLLHTRGTTRQVSYSLERTLWRDQHRLFSASLRLDDKRQETRFQNLRLPYQSPHYQALEAGFHGLWAGQATWTTFIGYSQGLGGWRSDSHLTYKAPNARSARYGKWRASVSRTAGYSMGGLHWVVNSSWQGQYSPNALPTLEGFVLGDASQIRGFAHQGVETGSGLAWRNALYLPIALGAGLSLTPTLGLDAGWADGRGRDARVFNPAPVRGDQLIGATLGLSLDHPHATLAADYQRGLYRRNGPLAPGYWRLALQLKL</sequence>
<comment type="subcellular location">
    <subcellularLocation>
        <location evidence="1">Cell outer membrane</location>
    </subcellularLocation>
</comment>
<dbReference type="InterPro" id="IPR051544">
    <property type="entry name" value="TPS_OM_transporter"/>
</dbReference>
<evidence type="ECO:0000256" key="3">
    <source>
        <dbReference type="ARBA" id="ARBA00022448"/>
    </source>
</evidence>
<feature type="region of interest" description="Disordered" evidence="9">
    <location>
        <begin position="51"/>
        <end position="76"/>
    </location>
</feature>
<keyword evidence="6" id="KW-0653">Protein transport</keyword>
<evidence type="ECO:0000256" key="5">
    <source>
        <dbReference type="ARBA" id="ARBA00022692"/>
    </source>
</evidence>
<evidence type="ECO:0000313" key="12">
    <source>
        <dbReference type="Proteomes" id="UP000746535"/>
    </source>
</evidence>
<keyword evidence="12" id="KW-1185">Reference proteome</keyword>
<dbReference type="InterPro" id="IPR005565">
    <property type="entry name" value="Hemolysn_activator_HlyB_C"/>
</dbReference>
<proteinExistence type="inferred from homology"/>
<evidence type="ECO:0000256" key="4">
    <source>
        <dbReference type="ARBA" id="ARBA00022452"/>
    </source>
</evidence>
<keyword evidence="5" id="KW-0812">Transmembrane</keyword>
<dbReference type="RefSeq" id="WP_168084408.1">
    <property type="nucleotide sequence ID" value="NZ_JAAVJI010000007.1"/>
</dbReference>
<accession>A0ABX0YI44</accession>
<dbReference type="PANTHER" id="PTHR34597:SF3">
    <property type="entry name" value="OUTER MEMBRANE TRANSPORTER CDIB"/>
    <property type="match status" value="1"/>
</dbReference>
<comment type="caution">
    <text evidence="11">The sequence shown here is derived from an EMBL/GenBank/DDBJ whole genome shotgun (WGS) entry which is preliminary data.</text>
</comment>
<dbReference type="Gene3D" id="2.40.160.50">
    <property type="entry name" value="membrane protein fhac: a member of the omp85/tpsb transporter family"/>
    <property type="match status" value="1"/>
</dbReference>
<keyword evidence="7" id="KW-0472">Membrane</keyword>
<comment type="similarity">
    <text evidence="2">Belongs to the TPS (TC 1.B.20) family.</text>
</comment>
<feature type="domain" description="POTRA" evidence="10">
    <location>
        <begin position="83"/>
        <end position="158"/>
    </location>
</feature>
<keyword evidence="3" id="KW-0813">Transport</keyword>
<dbReference type="PANTHER" id="PTHR34597">
    <property type="entry name" value="SLR1661 PROTEIN"/>
    <property type="match status" value="1"/>
</dbReference>
<evidence type="ECO:0000256" key="6">
    <source>
        <dbReference type="ARBA" id="ARBA00022927"/>
    </source>
</evidence>
<keyword evidence="4" id="KW-1134">Transmembrane beta strand</keyword>
<evidence type="ECO:0000259" key="10">
    <source>
        <dbReference type="PROSITE" id="PS51779"/>
    </source>
</evidence>
<dbReference type="Proteomes" id="UP000746535">
    <property type="component" value="Unassembled WGS sequence"/>
</dbReference>
<dbReference type="EMBL" id="JAAVJI010000007">
    <property type="protein sequence ID" value="NJP01834.1"/>
    <property type="molecule type" value="Genomic_DNA"/>
</dbReference>
<dbReference type="InterPro" id="IPR027282">
    <property type="entry name" value="TPS"/>
</dbReference>
<evidence type="ECO:0000256" key="7">
    <source>
        <dbReference type="ARBA" id="ARBA00023136"/>
    </source>
</evidence>
<protein>
    <submittedName>
        <fullName evidence="11">ShlB/FhaC/HecB family hemolysin secretion/activation protein</fullName>
    </submittedName>
</protein>
<reference evidence="11 12" key="1">
    <citation type="submission" date="2020-03" db="EMBL/GenBank/DDBJ databases">
        <authorList>
            <person name="Wang L."/>
            <person name="He N."/>
            <person name="Li Y."/>
            <person name="Fang Y."/>
            <person name="Zhang F."/>
        </authorList>
    </citation>
    <scope>NUCLEOTIDE SEQUENCE [LARGE SCALE GENOMIC DNA]</scope>
    <source>
        <strain evidence="12">hsmgli-8</strain>
    </source>
</reference>
<dbReference type="Pfam" id="PF03865">
    <property type="entry name" value="ShlB"/>
    <property type="match status" value="1"/>
</dbReference>
<evidence type="ECO:0000256" key="2">
    <source>
        <dbReference type="ARBA" id="ARBA00009055"/>
    </source>
</evidence>
<evidence type="ECO:0000256" key="8">
    <source>
        <dbReference type="ARBA" id="ARBA00023237"/>
    </source>
</evidence>
<dbReference type="InterPro" id="IPR034746">
    <property type="entry name" value="POTRA"/>
</dbReference>
<name>A0ABX0YI44_9PSED</name>
<dbReference type="Gene3D" id="3.10.20.310">
    <property type="entry name" value="membrane protein fhac"/>
    <property type="match status" value="1"/>
</dbReference>
<evidence type="ECO:0000256" key="9">
    <source>
        <dbReference type="SAM" id="MobiDB-lite"/>
    </source>
</evidence>
<evidence type="ECO:0000313" key="11">
    <source>
        <dbReference type="EMBL" id="NJP01834.1"/>
    </source>
</evidence>
<gene>
    <name evidence="11" type="ORF">HBH25_13345</name>
</gene>
<dbReference type="Pfam" id="PF08479">
    <property type="entry name" value="POTRA_2"/>
    <property type="match status" value="1"/>
</dbReference>
<dbReference type="InterPro" id="IPR035251">
    <property type="entry name" value="ShlB_POTRA"/>
</dbReference>
<evidence type="ECO:0000256" key="1">
    <source>
        <dbReference type="ARBA" id="ARBA00004442"/>
    </source>
</evidence>
<dbReference type="PIRSF" id="PIRSF029745">
    <property type="entry name" value="FhaC"/>
    <property type="match status" value="1"/>
</dbReference>
<dbReference type="InterPro" id="IPR013686">
    <property type="entry name" value="Polypept-transport_assoc_ShlB"/>
</dbReference>
<dbReference type="Pfam" id="PF17287">
    <property type="entry name" value="POTRA_3"/>
    <property type="match status" value="1"/>
</dbReference>